<dbReference type="InterPro" id="IPR023346">
    <property type="entry name" value="Lysozyme-like_dom_sf"/>
</dbReference>
<proteinExistence type="inferred from homology"/>
<dbReference type="SUPFAM" id="SSF53955">
    <property type="entry name" value="Lysozyme-like"/>
    <property type="match status" value="1"/>
</dbReference>
<protein>
    <submittedName>
        <fullName evidence="6">Lytic transglycosylase domain-containing protein</fullName>
    </submittedName>
</protein>
<evidence type="ECO:0000313" key="7">
    <source>
        <dbReference type="Proteomes" id="UP000290682"/>
    </source>
</evidence>
<evidence type="ECO:0000259" key="5">
    <source>
        <dbReference type="Pfam" id="PF14718"/>
    </source>
</evidence>
<dbReference type="InterPro" id="IPR008258">
    <property type="entry name" value="Transglycosylase_SLT_dom_1"/>
</dbReference>
<evidence type="ECO:0000259" key="4">
    <source>
        <dbReference type="Pfam" id="PF01464"/>
    </source>
</evidence>
<dbReference type="Gene3D" id="1.10.530.10">
    <property type="match status" value="1"/>
</dbReference>
<dbReference type="InterPro" id="IPR037061">
    <property type="entry name" value="Lytic_TGlycoase_superhlx_L_sf"/>
</dbReference>
<dbReference type="Pfam" id="PF14718">
    <property type="entry name" value="SLT_L"/>
    <property type="match status" value="1"/>
</dbReference>
<comment type="caution">
    <text evidence="6">The sequence shown here is derived from an EMBL/GenBank/DDBJ whole genome shotgun (WGS) entry which is preliminary data.</text>
</comment>
<keyword evidence="2 3" id="KW-0732">Signal</keyword>
<dbReference type="Pfam" id="PF01464">
    <property type="entry name" value="SLT"/>
    <property type="match status" value="1"/>
</dbReference>
<feature type="domain" description="Lytic transglycosylase superhelical linker" evidence="5">
    <location>
        <begin position="405"/>
        <end position="442"/>
    </location>
</feature>
<dbReference type="CDD" id="cd13401">
    <property type="entry name" value="Slt70-like"/>
    <property type="match status" value="1"/>
</dbReference>
<feature type="chain" id="PRO_5046799172" evidence="3">
    <location>
        <begin position="24"/>
        <end position="619"/>
    </location>
</feature>
<dbReference type="InterPro" id="IPR008939">
    <property type="entry name" value="Lytic_TGlycosylase_superhlx_U"/>
</dbReference>
<feature type="signal peptide" evidence="3">
    <location>
        <begin position="1"/>
        <end position="23"/>
    </location>
</feature>
<dbReference type="SUPFAM" id="SSF48435">
    <property type="entry name" value="Bacterial muramidases"/>
    <property type="match status" value="1"/>
</dbReference>
<dbReference type="PANTHER" id="PTHR37423:SF5">
    <property type="entry name" value="SOLUBLE LYTIC MUREIN TRANSGLYCOSYLASE"/>
    <property type="match status" value="1"/>
</dbReference>
<dbReference type="PANTHER" id="PTHR37423">
    <property type="entry name" value="SOLUBLE LYTIC MUREIN TRANSGLYCOSYLASE-RELATED"/>
    <property type="match status" value="1"/>
</dbReference>
<sequence length="619" mass="68498">MKFFDSGRLTAAVLLGLASLAHAAPADDLVAARDAFKRKDDAALAAYASSMGNDALAVYPRYWQAWRALDDEDDEGVARFLGHESSSMLTERVRNEWLKSLGKRDQWARFASEWALLPEAGRDEESSCYGELALLRQGRAPGNFDRFLESRSAPEGCNRLIYEAGNRKALSQNWLLLRYRLLLAGNFVTAARELATSTGLPVATGSANLETDAGKEATVASLIAKARQNPDSAASELSGVEGALGEARAGFVWGQLALAAAKKLNMAVALQGFDKSDIRQLTSEQWEWWARAALRQGDWVRLERIVRGMPAELANKPGWLYWRGRALKTQDRTAEARLLFVQASRNNSYYALLSLEELGNVLDAPHDTRRPSQADVDKVAGEPAIRRSLLLVDVASSQARAEIREDAKREWRWAMRNKSDNELLASAELARRTGFYDMAIYSAERTQGSHDYGLRYLSPYRDVTQRYARQFDVDEAWIYGLIRQESRFVNVARSGVGASGLMQLMPATARWAANKVGLASFSVNDIDTNIQLGTWYLRHVLDDLGQPVLATAAYNAGPGRARAWQAGVPLEGAVYAETIPFNETRDYVQKVMANAAYYARGFGHAGLSLKTRLGTIAAR</sequence>
<comment type="similarity">
    <text evidence="1">Belongs to the transglycosylase Slt family.</text>
</comment>
<accession>A0ABY0FAC9</accession>
<gene>
    <name evidence="6" type="ORF">EBB06_11930</name>
</gene>
<organism evidence="6 7">
    <name type="scientific">Crenobacter cavernae</name>
    <dbReference type="NCBI Taxonomy" id="2290923"/>
    <lineage>
        <taxon>Bacteria</taxon>
        <taxon>Pseudomonadati</taxon>
        <taxon>Pseudomonadota</taxon>
        <taxon>Betaproteobacteria</taxon>
        <taxon>Neisseriales</taxon>
        <taxon>Neisseriaceae</taxon>
        <taxon>Crenobacter</taxon>
    </lineage>
</organism>
<evidence type="ECO:0000256" key="2">
    <source>
        <dbReference type="ARBA" id="ARBA00022729"/>
    </source>
</evidence>
<dbReference type="Gene3D" id="1.25.20.10">
    <property type="entry name" value="Bacterial muramidases"/>
    <property type="match status" value="1"/>
</dbReference>
<name>A0ABY0FAC9_9NEIS</name>
<dbReference type="Gene3D" id="1.10.1240.20">
    <property type="entry name" value="Lytic transglycosylase, superhelical linker domain"/>
    <property type="match status" value="1"/>
</dbReference>
<keyword evidence="7" id="KW-1185">Reference proteome</keyword>
<evidence type="ECO:0000313" key="6">
    <source>
        <dbReference type="EMBL" id="RXZ42602.1"/>
    </source>
</evidence>
<evidence type="ECO:0000256" key="3">
    <source>
        <dbReference type="SAM" id="SignalP"/>
    </source>
</evidence>
<reference evidence="6 7" key="1">
    <citation type="submission" date="2018-10" db="EMBL/GenBank/DDBJ databases">
        <title>Draft genome of Fastidiocella sp. strain 375T, a bacterium isolated from a karstic cave dripping water.</title>
        <authorList>
            <person name="Coelho C."/>
            <person name="Verissimo A."/>
            <person name="Tiago I."/>
        </authorList>
    </citation>
    <scope>NUCLEOTIDE SEQUENCE [LARGE SCALE GENOMIC DNA]</scope>
    <source>
        <strain evidence="6 7">CAVE-375</strain>
    </source>
</reference>
<dbReference type="InterPro" id="IPR012289">
    <property type="entry name" value="Lytic_TGlycosylase_superhlx_L"/>
</dbReference>
<dbReference type="RefSeq" id="WP_129213395.1">
    <property type="nucleotide sequence ID" value="NZ_REGR01000014.1"/>
</dbReference>
<feature type="domain" description="Transglycosylase SLT" evidence="4">
    <location>
        <begin position="464"/>
        <end position="566"/>
    </location>
</feature>
<dbReference type="Proteomes" id="UP000290682">
    <property type="component" value="Unassembled WGS sequence"/>
</dbReference>
<evidence type="ECO:0000256" key="1">
    <source>
        <dbReference type="ARBA" id="ARBA00007734"/>
    </source>
</evidence>
<dbReference type="EMBL" id="REGR01000014">
    <property type="protein sequence ID" value="RXZ42602.1"/>
    <property type="molecule type" value="Genomic_DNA"/>
</dbReference>